<protein>
    <submittedName>
        <fullName evidence="1">Uncharacterized protein</fullName>
    </submittedName>
</protein>
<name>A0A8K0UQP9_9AGAR</name>
<evidence type="ECO:0000313" key="1">
    <source>
        <dbReference type="EMBL" id="KAH8101945.1"/>
    </source>
</evidence>
<accession>A0A8K0UQP9</accession>
<dbReference type="OrthoDB" id="2736021at2759"/>
<reference evidence="1" key="1">
    <citation type="journal article" date="2021" name="New Phytol.">
        <title>Evolutionary innovations through gain and loss of genes in the ectomycorrhizal Boletales.</title>
        <authorList>
            <person name="Wu G."/>
            <person name="Miyauchi S."/>
            <person name="Morin E."/>
            <person name="Kuo A."/>
            <person name="Drula E."/>
            <person name="Varga T."/>
            <person name="Kohler A."/>
            <person name="Feng B."/>
            <person name="Cao Y."/>
            <person name="Lipzen A."/>
            <person name="Daum C."/>
            <person name="Hundley H."/>
            <person name="Pangilinan J."/>
            <person name="Johnson J."/>
            <person name="Barry K."/>
            <person name="LaButti K."/>
            <person name="Ng V."/>
            <person name="Ahrendt S."/>
            <person name="Min B."/>
            <person name="Choi I.G."/>
            <person name="Park H."/>
            <person name="Plett J.M."/>
            <person name="Magnuson J."/>
            <person name="Spatafora J.W."/>
            <person name="Nagy L.G."/>
            <person name="Henrissat B."/>
            <person name="Grigoriev I.V."/>
            <person name="Yang Z.L."/>
            <person name="Xu J."/>
            <person name="Martin F.M."/>
        </authorList>
    </citation>
    <scope>NUCLEOTIDE SEQUENCE</scope>
    <source>
        <strain evidence="1">KKN 215</strain>
    </source>
</reference>
<sequence length="217" mass="24822">MPPLTRERMYSAITTQPCALSNRDIEDSVVFVHGSPRSPYHYICSRIQHPPLTLEPFVNGEAHTTPILFTMVGQLSRDDCHLYPNKPDVSHPEPPVVSFWLESRPDIESKIEFLDLRRAFAAISQEADNYLKLDLLLREDPIRGCLQLQVVWLPWTKEEANNLLIMDANGDSAVPNSTEDIPFDIPVRVSFWLQYVLPRNTHHIPRLCAGLVSLRPF</sequence>
<dbReference type="Proteomes" id="UP000813824">
    <property type="component" value="Unassembled WGS sequence"/>
</dbReference>
<organism evidence="1 2">
    <name type="scientific">Cristinia sonorae</name>
    <dbReference type="NCBI Taxonomy" id="1940300"/>
    <lineage>
        <taxon>Eukaryota</taxon>
        <taxon>Fungi</taxon>
        <taxon>Dikarya</taxon>
        <taxon>Basidiomycota</taxon>
        <taxon>Agaricomycotina</taxon>
        <taxon>Agaricomycetes</taxon>
        <taxon>Agaricomycetidae</taxon>
        <taxon>Agaricales</taxon>
        <taxon>Pleurotineae</taxon>
        <taxon>Stephanosporaceae</taxon>
        <taxon>Cristinia</taxon>
    </lineage>
</organism>
<comment type="caution">
    <text evidence="1">The sequence shown here is derived from an EMBL/GenBank/DDBJ whole genome shotgun (WGS) entry which is preliminary data.</text>
</comment>
<dbReference type="AlphaFoldDB" id="A0A8K0UQP9"/>
<keyword evidence="2" id="KW-1185">Reference proteome</keyword>
<proteinExistence type="predicted"/>
<dbReference type="EMBL" id="JAEVFJ010000011">
    <property type="protein sequence ID" value="KAH8101945.1"/>
    <property type="molecule type" value="Genomic_DNA"/>
</dbReference>
<gene>
    <name evidence="1" type="ORF">BXZ70DRAFT_1007175</name>
</gene>
<evidence type="ECO:0000313" key="2">
    <source>
        <dbReference type="Proteomes" id="UP000813824"/>
    </source>
</evidence>